<dbReference type="KEGG" id="doe:DENOEST_P0057"/>
<protein>
    <recommendedName>
        <fullName evidence="5">Toxin-antitoxin system HicB family antitoxin</fullName>
    </recommendedName>
</protein>
<gene>
    <name evidence="2" type="ORF">DENOEST_P0057</name>
    <name evidence="3" type="ORF">DENOEST_P0149</name>
</gene>
<reference evidence="3 4" key="1">
    <citation type="submission" date="2020-03" db="EMBL/GenBank/DDBJ databases">
        <authorList>
            <consortium name="Genoscope - CEA"/>
            <person name="William W."/>
        </authorList>
    </citation>
    <scope>NUCLEOTIDE SEQUENCE [LARGE SCALE GENOMIC DNA]</scope>
    <source>
        <strain evidence="4">DSM 16959</strain>
        <strain evidence="3">DSM16959</strain>
        <plasmid evidence="3 4">pI</plasmid>
    </source>
</reference>
<name>A0A6S6Y419_9PROT</name>
<keyword evidence="3" id="KW-0614">Plasmid</keyword>
<organism evidence="3 4">
    <name type="scientific">Denitratisoma oestradiolicum</name>
    <dbReference type="NCBI Taxonomy" id="311182"/>
    <lineage>
        <taxon>Bacteria</taxon>
        <taxon>Pseudomonadati</taxon>
        <taxon>Pseudomonadota</taxon>
        <taxon>Betaproteobacteria</taxon>
        <taxon>Nitrosomonadales</taxon>
        <taxon>Sterolibacteriaceae</taxon>
        <taxon>Denitratisoma</taxon>
    </lineage>
</organism>
<dbReference type="RefSeq" id="WP_183148350.1">
    <property type="nucleotide sequence ID" value="NZ_LR778302.1"/>
</dbReference>
<dbReference type="EMBL" id="LR778302">
    <property type="protein sequence ID" value="CAB1371307.1"/>
    <property type="molecule type" value="Genomic_DNA"/>
</dbReference>
<dbReference type="EMBL" id="LR778302">
    <property type="protein sequence ID" value="CAB1371215.1"/>
    <property type="molecule type" value="Genomic_DNA"/>
</dbReference>
<evidence type="ECO:0000313" key="2">
    <source>
        <dbReference type="EMBL" id="CAB1371215.1"/>
    </source>
</evidence>
<evidence type="ECO:0008006" key="5">
    <source>
        <dbReference type="Google" id="ProtNLM"/>
    </source>
</evidence>
<geneLocation type="plasmid" evidence="3 4">
    <name>pI</name>
</geneLocation>
<dbReference type="AlphaFoldDB" id="A0A6S6Y419"/>
<evidence type="ECO:0000313" key="3">
    <source>
        <dbReference type="EMBL" id="CAB1371307.1"/>
    </source>
</evidence>
<evidence type="ECO:0000313" key="4">
    <source>
        <dbReference type="Proteomes" id="UP000515733"/>
    </source>
</evidence>
<accession>A0A6S6Y419</accession>
<proteinExistence type="predicted"/>
<feature type="compositionally biased region" description="Basic and acidic residues" evidence="1">
    <location>
        <begin position="1"/>
        <end position="14"/>
    </location>
</feature>
<dbReference type="KEGG" id="doe:DENOEST_P0149"/>
<evidence type="ECO:0000256" key="1">
    <source>
        <dbReference type="SAM" id="MobiDB-lite"/>
    </source>
</evidence>
<feature type="region of interest" description="Disordered" evidence="1">
    <location>
        <begin position="1"/>
        <end position="21"/>
    </location>
</feature>
<dbReference type="Proteomes" id="UP000515733">
    <property type="component" value="Plasmid pI"/>
</dbReference>
<keyword evidence="4" id="KW-1185">Reference proteome</keyword>
<sequence length="70" mass="8155">MTDPNDADKTAEGRGKKRRRTHIYGDRRTVSLRMEPALHERMMELCDELATPANTYVIGLIEADLKKRRR</sequence>